<comment type="pathway">
    <text evidence="7">Porphyrin-containing compound metabolism; protoporphyrin-IX biosynthesis; protoporphyrin-IX from protoporphyrinogen-IX: step 1/1.</text>
</comment>
<evidence type="ECO:0000313" key="10">
    <source>
        <dbReference type="Proteomes" id="UP000005835"/>
    </source>
</evidence>
<dbReference type="InterPro" id="IPR008254">
    <property type="entry name" value="Flavodoxin/NO_synth"/>
</dbReference>
<dbReference type="GO" id="GO:0009055">
    <property type="term" value="F:electron transfer activity"/>
    <property type="evidence" value="ECO:0007669"/>
    <property type="project" value="InterPro"/>
</dbReference>
<accession>K1JVY9</accession>
<dbReference type="GO" id="GO:0005886">
    <property type="term" value="C:plasma membrane"/>
    <property type="evidence" value="ECO:0007669"/>
    <property type="project" value="UniProtKB-SubCell"/>
</dbReference>
<dbReference type="HOGENOM" id="CLU_094839_0_1_4"/>
<keyword evidence="10" id="KW-1185">Reference proteome</keyword>
<dbReference type="InterPro" id="IPR029039">
    <property type="entry name" value="Flavoprotein-like_sf"/>
</dbReference>
<evidence type="ECO:0000259" key="8">
    <source>
        <dbReference type="PROSITE" id="PS50902"/>
    </source>
</evidence>
<dbReference type="PANTHER" id="PTHR38030">
    <property type="entry name" value="PROTOPORPHYRINOGEN IX DEHYDROGENASE [MENAQUINONE]"/>
    <property type="match status" value="1"/>
</dbReference>
<dbReference type="Proteomes" id="UP000005835">
    <property type="component" value="Unassembled WGS sequence"/>
</dbReference>
<reference evidence="9 10" key="1">
    <citation type="submission" date="2012-05" db="EMBL/GenBank/DDBJ databases">
        <title>The Genome Sequence of Sutterella wadsworthensis 2_1_59BFAA.</title>
        <authorList>
            <consortium name="The Broad Institute Genome Sequencing Platform"/>
            <person name="Earl A."/>
            <person name="Ward D."/>
            <person name="Feldgarden M."/>
            <person name="Gevers D."/>
            <person name="Daigneault M."/>
            <person name="Strauss J."/>
            <person name="Allen-Vercoe E."/>
            <person name="Walker B."/>
            <person name="Young S.K."/>
            <person name="Zeng Q."/>
            <person name="Gargeya S."/>
            <person name="Fitzgerald M."/>
            <person name="Haas B."/>
            <person name="Abouelleil A."/>
            <person name="Alvarado L."/>
            <person name="Arachchi H.M."/>
            <person name="Berlin A.M."/>
            <person name="Chapman S.B."/>
            <person name="Goldberg J."/>
            <person name="Griggs A."/>
            <person name="Gujja S."/>
            <person name="Hansen M."/>
            <person name="Howarth C."/>
            <person name="Imamovic A."/>
            <person name="Larimer J."/>
            <person name="McCowen C."/>
            <person name="Montmayeur A."/>
            <person name="Murphy C."/>
            <person name="Neiman D."/>
            <person name="Pearson M."/>
            <person name="Priest M."/>
            <person name="Roberts A."/>
            <person name="Saif S."/>
            <person name="Shea T."/>
            <person name="Sisk P."/>
            <person name="Sykes S."/>
            <person name="Wortman J."/>
            <person name="Nusbaum C."/>
            <person name="Birren B."/>
        </authorList>
    </citation>
    <scope>NUCLEOTIDE SEQUENCE [LARGE SCALE GENOMIC DNA]</scope>
    <source>
        <strain evidence="9 10">2_1_59BFAA</strain>
    </source>
</reference>
<evidence type="ECO:0000313" key="9">
    <source>
        <dbReference type="EMBL" id="EKB31877.1"/>
    </source>
</evidence>
<comment type="caution">
    <text evidence="9">The sequence shown here is derived from an EMBL/GenBank/DDBJ whole genome shotgun (WGS) entry which is preliminary data.</text>
</comment>
<keyword evidence="5" id="KW-0472">Membrane</keyword>
<dbReference type="UniPathway" id="UPA00251">
    <property type="reaction ID" value="UER00324"/>
</dbReference>
<dbReference type="GO" id="GO:0070819">
    <property type="term" value="F:menaquinone-dependent protoporphyrinogen oxidase activity"/>
    <property type="evidence" value="ECO:0007669"/>
    <property type="project" value="UniProtKB-UniRule"/>
</dbReference>
<dbReference type="PATRIC" id="fig|742823.3.peg.451"/>
<name>K1JVY9_9BURK</name>
<dbReference type="GO" id="GO:0004729">
    <property type="term" value="F:oxygen-dependent protoporphyrinogen oxidase activity"/>
    <property type="evidence" value="ECO:0007669"/>
    <property type="project" value="InterPro"/>
</dbReference>
<evidence type="ECO:0000256" key="4">
    <source>
        <dbReference type="ARBA" id="ARBA00023002"/>
    </source>
</evidence>
<dbReference type="EC" id="1.3.5.3" evidence="7"/>
<dbReference type="InterPro" id="IPR044264">
    <property type="entry name" value="HemG"/>
</dbReference>
<dbReference type="SUPFAM" id="SSF52218">
    <property type="entry name" value="Flavoproteins"/>
    <property type="match status" value="1"/>
</dbReference>
<proteinExistence type="inferred from homology"/>
<keyword evidence="3 7" id="KW-0547">Nucleotide-binding</keyword>
<dbReference type="PROSITE" id="PS00201">
    <property type="entry name" value="FLAVODOXIN"/>
    <property type="match status" value="1"/>
</dbReference>
<evidence type="ECO:0000256" key="5">
    <source>
        <dbReference type="ARBA" id="ARBA00023136"/>
    </source>
</evidence>
<dbReference type="NCBIfam" id="NF008316">
    <property type="entry name" value="PRK11104.1"/>
    <property type="match status" value="1"/>
</dbReference>
<evidence type="ECO:0000256" key="3">
    <source>
        <dbReference type="ARBA" id="ARBA00022741"/>
    </source>
</evidence>
<dbReference type="Pfam" id="PF12724">
    <property type="entry name" value="Flavodoxin_5"/>
    <property type="match status" value="1"/>
</dbReference>
<dbReference type="STRING" id="742823.HMPREF9465_00454"/>
<dbReference type="AlphaFoldDB" id="K1JVY9"/>
<keyword evidence="6 7" id="KW-0627">Porphyrin biosynthesis</keyword>
<dbReference type="InterPro" id="IPR001226">
    <property type="entry name" value="Flavodoxin_CS"/>
</dbReference>
<dbReference type="PROSITE" id="PS50902">
    <property type="entry name" value="FLAVODOXIN_LIKE"/>
    <property type="match status" value="1"/>
</dbReference>
<dbReference type="RefSeq" id="WP_005433726.1">
    <property type="nucleotide sequence ID" value="NZ_JH815514.1"/>
</dbReference>
<keyword evidence="1 7" id="KW-0285">Flavoprotein</keyword>
<protein>
    <recommendedName>
        <fullName evidence="7">Protoporphyrinogen IX dehydrogenase [quinone]</fullName>
        <ecNumber evidence="7">1.3.5.3</ecNumber>
    </recommendedName>
    <alternativeName>
        <fullName evidence="7">Protoporphyrinogen IX dehydrogenase [menaquinone]</fullName>
    </alternativeName>
    <alternativeName>
        <fullName evidence="7">Protoporphyrinogen IX dehydrogenase [ubiquinone]</fullName>
    </alternativeName>
    <alternativeName>
        <fullName evidence="7">Protoporphyrinogen oxidase</fullName>
        <shortName evidence="7">PPO</shortName>
    </alternativeName>
</protein>
<keyword evidence="7" id="KW-1003">Cell membrane</keyword>
<dbReference type="GO" id="GO:0006782">
    <property type="term" value="P:protoporphyrinogen IX biosynthetic process"/>
    <property type="evidence" value="ECO:0007669"/>
    <property type="project" value="UniProtKB-UniRule"/>
</dbReference>
<comment type="function">
    <text evidence="7">Catalyzes the 6-electron oxidation of protoporphyrinogen IX to form protoporphyrin IX; under anaerobic conditions uses menaquinone as an electron acceptor, under aerobic conditions uses ubiquinone as an electron acceptor.</text>
</comment>
<dbReference type="InterPro" id="IPR052200">
    <property type="entry name" value="Protoporphyrinogen_IX_DH"/>
</dbReference>
<evidence type="ECO:0000256" key="6">
    <source>
        <dbReference type="ARBA" id="ARBA00023244"/>
    </source>
</evidence>
<comment type="similarity">
    <text evidence="7">Belongs to the HemG family.</text>
</comment>
<feature type="domain" description="Flavodoxin-like" evidence="8">
    <location>
        <begin position="4"/>
        <end position="179"/>
    </location>
</feature>
<dbReference type="EMBL" id="ADMG01000016">
    <property type="protein sequence ID" value="EKB31877.1"/>
    <property type="molecule type" value="Genomic_DNA"/>
</dbReference>
<dbReference type="Gene3D" id="3.40.50.360">
    <property type="match status" value="1"/>
</dbReference>
<sequence length="179" mass="20643">MKTVLVVYDSRSGHTARIARRIWETIIAEGHQADMMHVLEADREGVDWNKYDLVICGAPVLYGVFRKQFLAFVNRWKAVLDAKPNSFFNVTVIARNPAKATPEGNVYCRKFLENNPWHPKDVKCFAGKVDYPNWSWIDAKLIQMIMKMTKGPTEMTAVIDYTDWEAVEDYARHCLTLEA</sequence>
<dbReference type="InterPro" id="IPR026816">
    <property type="entry name" value="Flavodoxin_dom"/>
</dbReference>
<gene>
    <name evidence="7" type="primary">hemG</name>
    <name evidence="9" type="ORF">HMPREF9465_00454</name>
</gene>
<dbReference type="PANTHER" id="PTHR38030:SF2">
    <property type="entry name" value="PROTOPORPHYRINOGEN IX DEHYDROGENASE [QUINONE]"/>
    <property type="match status" value="1"/>
</dbReference>
<dbReference type="HAMAP" id="MF_00853">
    <property type="entry name" value="HemG"/>
    <property type="match status" value="1"/>
</dbReference>
<keyword evidence="2 7" id="KW-0288">FMN</keyword>
<evidence type="ECO:0000256" key="1">
    <source>
        <dbReference type="ARBA" id="ARBA00022630"/>
    </source>
</evidence>
<evidence type="ECO:0000256" key="7">
    <source>
        <dbReference type="HAMAP-Rule" id="MF_00853"/>
    </source>
</evidence>
<comment type="catalytic activity">
    <reaction evidence="7">
        <text>protoporphyrinogen IX + 3 a ubiquinone = protoporphyrin IX + 3 a ubiquinol</text>
        <dbReference type="Rhea" id="RHEA:63936"/>
        <dbReference type="Rhea" id="RHEA-COMP:9565"/>
        <dbReference type="Rhea" id="RHEA-COMP:9566"/>
        <dbReference type="ChEBI" id="CHEBI:16389"/>
        <dbReference type="ChEBI" id="CHEBI:17976"/>
        <dbReference type="ChEBI" id="CHEBI:57306"/>
        <dbReference type="ChEBI" id="CHEBI:57307"/>
    </reaction>
</comment>
<evidence type="ECO:0000256" key="2">
    <source>
        <dbReference type="ARBA" id="ARBA00022643"/>
    </source>
</evidence>
<comment type="catalytic activity">
    <reaction evidence="7">
        <text>protoporphyrinogen IX + 3 a quinone = protoporphyrin IX + 3 a quinol</text>
        <dbReference type="Rhea" id="RHEA:65032"/>
        <dbReference type="ChEBI" id="CHEBI:24646"/>
        <dbReference type="ChEBI" id="CHEBI:57306"/>
        <dbReference type="ChEBI" id="CHEBI:57307"/>
        <dbReference type="ChEBI" id="CHEBI:132124"/>
        <dbReference type="EC" id="1.3.5.3"/>
    </reaction>
</comment>
<dbReference type="eggNOG" id="COG4635">
    <property type="taxonomic scope" value="Bacteria"/>
</dbReference>
<dbReference type="OrthoDB" id="9795729at2"/>
<organism evidence="9 10">
    <name type="scientific">Sutterella wadsworthensis 2_1_59BFAA</name>
    <dbReference type="NCBI Taxonomy" id="742823"/>
    <lineage>
        <taxon>Bacteria</taxon>
        <taxon>Pseudomonadati</taxon>
        <taxon>Pseudomonadota</taxon>
        <taxon>Betaproteobacteria</taxon>
        <taxon>Burkholderiales</taxon>
        <taxon>Sutterellaceae</taxon>
        <taxon>Sutterella</taxon>
    </lineage>
</organism>
<comment type="cofactor">
    <cofactor evidence="7">
        <name>FMN</name>
        <dbReference type="ChEBI" id="CHEBI:58210"/>
    </cofactor>
    <text evidence="7">Binds 1 FMN non-covalently per subunit.</text>
</comment>
<keyword evidence="4 7" id="KW-0560">Oxidoreductase</keyword>
<comment type="catalytic activity">
    <reaction evidence="7">
        <text>protoporphyrinogen IX + 3 a menaquinone = protoporphyrin IX + 3 a menaquinol</text>
        <dbReference type="Rhea" id="RHEA:27409"/>
        <dbReference type="Rhea" id="RHEA-COMP:9537"/>
        <dbReference type="Rhea" id="RHEA-COMP:9539"/>
        <dbReference type="ChEBI" id="CHEBI:16374"/>
        <dbReference type="ChEBI" id="CHEBI:18151"/>
        <dbReference type="ChEBI" id="CHEBI:57306"/>
        <dbReference type="ChEBI" id="CHEBI:57307"/>
        <dbReference type="EC" id="1.3.5.3"/>
    </reaction>
</comment>
<comment type="subcellular location">
    <subcellularLocation>
        <location evidence="7">Cell membrane</location>
        <topology evidence="7">Peripheral membrane protein</topology>
    </subcellularLocation>
</comment>
<dbReference type="GO" id="GO:0010181">
    <property type="term" value="F:FMN binding"/>
    <property type="evidence" value="ECO:0007669"/>
    <property type="project" value="UniProtKB-UniRule"/>
</dbReference>